<proteinExistence type="predicted"/>
<dbReference type="EMBL" id="JAOQJZ010000009">
    <property type="protein sequence ID" value="MCU6706157.1"/>
    <property type="molecule type" value="Genomic_DNA"/>
</dbReference>
<evidence type="ECO:0008006" key="3">
    <source>
        <dbReference type="Google" id="ProtNLM"/>
    </source>
</evidence>
<comment type="caution">
    <text evidence="1">The sequence shown here is derived from an EMBL/GenBank/DDBJ whole genome shotgun (WGS) entry which is preliminary data.</text>
</comment>
<dbReference type="Proteomes" id="UP001208131">
    <property type="component" value="Unassembled WGS sequence"/>
</dbReference>
<dbReference type="RefSeq" id="WP_267301329.1">
    <property type="nucleotide sequence ID" value="NZ_JAOQJZ010000009.1"/>
</dbReference>
<dbReference type="AlphaFoldDB" id="A0AAE3IKK3"/>
<organism evidence="1 2">
    <name type="scientific">Hominimerdicola aceti</name>
    <dbReference type="NCBI Taxonomy" id="2981726"/>
    <lineage>
        <taxon>Bacteria</taxon>
        <taxon>Bacillati</taxon>
        <taxon>Bacillota</taxon>
        <taxon>Clostridia</taxon>
        <taxon>Eubacteriales</taxon>
        <taxon>Oscillospiraceae</taxon>
        <taxon>Hominimerdicola</taxon>
    </lineage>
</organism>
<accession>A0AAE3IKK3</accession>
<name>A0AAE3IKK3_9FIRM</name>
<gene>
    <name evidence="1" type="ORF">OCV57_09510</name>
</gene>
<evidence type="ECO:0000313" key="2">
    <source>
        <dbReference type="Proteomes" id="UP001208131"/>
    </source>
</evidence>
<reference evidence="1 2" key="1">
    <citation type="journal article" date="2021" name="ISME Commun">
        <title>Automated analysis of genomic sequences facilitates high-throughput and comprehensive description of bacteria.</title>
        <authorList>
            <person name="Hitch T.C.A."/>
        </authorList>
    </citation>
    <scope>NUCLEOTIDE SEQUENCE [LARGE SCALE GENOMIC DNA]</scope>
    <source>
        <strain evidence="1 2">Sanger_31</strain>
    </source>
</reference>
<protein>
    <recommendedName>
        <fullName evidence="3">Lipoprotein</fullName>
    </recommendedName>
</protein>
<keyword evidence="2" id="KW-1185">Reference proteome</keyword>
<evidence type="ECO:0000313" key="1">
    <source>
        <dbReference type="EMBL" id="MCU6706157.1"/>
    </source>
</evidence>
<dbReference type="PROSITE" id="PS51257">
    <property type="entry name" value="PROKAR_LIPOPROTEIN"/>
    <property type="match status" value="1"/>
</dbReference>
<sequence>MKRTKAFFLTILAVMGLCSCGESTEVKPVKLAEDYKTPAEFTIDGTEYVASFTREGADMWECEITAPETVSGMVITCSGESARLEYKGLTYETDRGNIPESSAVTMTASVLDKLISQKGVTYLKNDKGDITATGQIKGQDFSAKIKDGKVKSLDISGEVSVKFT</sequence>